<comment type="caution">
    <text evidence="4">The sequence shown here is derived from an EMBL/GenBank/DDBJ whole genome shotgun (WGS) entry which is preliminary data.</text>
</comment>
<dbReference type="Pfam" id="PF00501">
    <property type="entry name" value="AMP-binding"/>
    <property type="match status" value="1"/>
</dbReference>
<dbReference type="InterPro" id="IPR000873">
    <property type="entry name" value="AMP-dep_synth/lig_dom"/>
</dbReference>
<dbReference type="EMBL" id="RBQT01000043">
    <property type="protein sequence ID" value="RMP81714.1"/>
    <property type="molecule type" value="Genomic_DNA"/>
</dbReference>
<protein>
    <submittedName>
        <fullName evidence="4">Amino acid adenylation</fullName>
    </submittedName>
</protein>
<dbReference type="InterPro" id="IPR052091">
    <property type="entry name" value="Beta-ala_Activ/Resist"/>
</dbReference>
<evidence type="ECO:0000259" key="3">
    <source>
        <dbReference type="Pfam" id="PF00501"/>
    </source>
</evidence>
<feature type="domain" description="AMP-dependent synthetase/ligase" evidence="3">
    <location>
        <begin position="2"/>
        <end position="140"/>
    </location>
</feature>
<comment type="cofactor">
    <cofactor evidence="1">
        <name>pantetheine 4'-phosphate</name>
        <dbReference type="ChEBI" id="CHEBI:47942"/>
    </cofactor>
</comment>
<dbReference type="Proteomes" id="UP000282289">
    <property type="component" value="Unassembled WGS sequence"/>
</dbReference>
<accession>A0A7Z6XYA0</accession>
<organism evidence="4 5">
    <name type="scientific">Pseudomonas syringae pv. actinidiae</name>
    <dbReference type="NCBI Taxonomy" id="103796"/>
    <lineage>
        <taxon>Bacteria</taxon>
        <taxon>Pseudomonadati</taxon>
        <taxon>Pseudomonadota</taxon>
        <taxon>Gammaproteobacteria</taxon>
        <taxon>Pseudomonadales</taxon>
        <taxon>Pseudomonadaceae</taxon>
        <taxon>Pseudomonas</taxon>
        <taxon>Pseudomonas syringae</taxon>
    </lineage>
</organism>
<dbReference type="GO" id="GO:0043041">
    <property type="term" value="P:amino acid activation for nonribosomal peptide biosynthetic process"/>
    <property type="evidence" value="ECO:0007669"/>
    <property type="project" value="TreeGrafter"/>
</dbReference>
<dbReference type="SUPFAM" id="SSF56801">
    <property type="entry name" value="Acetyl-CoA synthetase-like"/>
    <property type="match status" value="1"/>
</dbReference>
<dbReference type="AlphaFoldDB" id="A0A7Z6XYA0"/>
<evidence type="ECO:0000256" key="2">
    <source>
        <dbReference type="ARBA" id="ARBA00022450"/>
    </source>
</evidence>
<evidence type="ECO:0000256" key="1">
    <source>
        <dbReference type="ARBA" id="ARBA00001957"/>
    </source>
</evidence>
<name>A0A7Z6XYA0_PSESF</name>
<keyword evidence="2" id="KW-0596">Phosphopantetheine</keyword>
<reference evidence="4 5" key="1">
    <citation type="submission" date="2018-08" db="EMBL/GenBank/DDBJ databases">
        <title>Recombination of ecologically and evolutionarily significant loci maintains genetic cohesion in the Pseudomonas syringae species complex.</title>
        <authorList>
            <person name="Dillon M."/>
            <person name="Thakur S."/>
            <person name="Almeida R.N.D."/>
            <person name="Weir B.S."/>
            <person name="Guttman D.S."/>
        </authorList>
    </citation>
    <scope>NUCLEOTIDE SEQUENCE [LARGE SCALE GENOMIC DNA]</scope>
    <source>
        <strain evidence="4 5">ICMP 19589</strain>
    </source>
</reference>
<dbReference type="PANTHER" id="PTHR44394:SF1">
    <property type="entry name" value="BETA-ALANINE-ACTIVATING ENZYME"/>
    <property type="match status" value="1"/>
</dbReference>
<gene>
    <name evidence="4" type="ORF">ALQ15_112017</name>
</gene>
<evidence type="ECO:0000313" key="5">
    <source>
        <dbReference type="Proteomes" id="UP000282289"/>
    </source>
</evidence>
<dbReference type="PANTHER" id="PTHR44394">
    <property type="entry name" value="BETA-ALANINE-ACTIVATING ENZYME"/>
    <property type="match status" value="1"/>
</dbReference>
<proteinExistence type="predicted"/>
<feature type="non-terminal residue" evidence="4">
    <location>
        <position position="141"/>
    </location>
</feature>
<dbReference type="FunFam" id="3.40.50.980:FF:000002">
    <property type="entry name" value="Enterobactin synthetase component F"/>
    <property type="match status" value="1"/>
</dbReference>
<dbReference type="Gene3D" id="3.40.50.980">
    <property type="match status" value="1"/>
</dbReference>
<sequence>MMNEHLGVVNRLLWARDAYKVNSQDRVLQKTPFGFDVSVWEFFLPLLAGAELVMARPGGHQDPDYLAQVMSDAGITLLHFVPSMLDVFLEHRSTRDFPQLRRVLCSGEALPRALQRRFEQQLKGVELHNLYGPTEAAIDVT</sequence>
<evidence type="ECO:0000313" key="4">
    <source>
        <dbReference type="EMBL" id="RMP81714.1"/>
    </source>
</evidence>